<dbReference type="VEuPathDB" id="VectorBase:CSON012191"/>
<organism evidence="1">
    <name type="scientific">Culicoides sonorensis</name>
    <name type="common">Biting midge</name>
    <dbReference type="NCBI Taxonomy" id="179676"/>
    <lineage>
        <taxon>Eukaryota</taxon>
        <taxon>Metazoa</taxon>
        <taxon>Ecdysozoa</taxon>
        <taxon>Arthropoda</taxon>
        <taxon>Hexapoda</taxon>
        <taxon>Insecta</taxon>
        <taxon>Pterygota</taxon>
        <taxon>Neoptera</taxon>
        <taxon>Endopterygota</taxon>
        <taxon>Diptera</taxon>
        <taxon>Nematocera</taxon>
        <taxon>Chironomoidea</taxon>
        <taxon>Ceratopogonidae</taxon>
        <taxon>Ceratopogoninae</taxon>
        <taxon>Culicoides</taxon>
        <taxon>Monoculicoides</taxon>
    </lineage>
</organism>
<sequence length="171" mass="19526">MTPMTNNFQQFSPHMANMTVPNQQGYFPQQVNHQQHHQFPNQTQPFIPNNSSTLMSQNPTYISMGPSLLNLAPPQPDPLFVSVPPRPQRVLHSDAYIKYIEGLQTNTPSITPYEKAIQATEIETPPPINISRLPSHWLGKAGQEKPEEVANALWNLRNYMMKDVVQLYKSY</sequence>
<evidence type="ECO:0000313" key="1">
    <source>
        <dbReference type="EMBL" id="SSX36033.1"/>
    </source>
</evidence>
<name>A0A336N4L0_CULSO</name>
<dbReference type="AlphaFoldDB" id="A0A336N4L0"/>
<reference evidence="1" key="1">
    <citation type="submission" date="2018-07" db="EMBL/GenBank/DDBJ databases">
        <authorList>
            <person name="Quirk P.G."/>
            <person name="Krulwich T.A."/>
        </authorList>
    </citation>
    <scope>NUCLEOTIDE SEQUENCE</scope>
</reference>
<accession>A0A336N4L0</accession>
<proteinExistence type="predicted"/>
<dbReference type="EMBL" id="UFQT01005601">
    <property type="protein sequence ID" value="SSX36033.1"/>
    <property type="molecule type" value="Genomic_DNA"/>
</dbReference>
<gene>
    <name evidence="1" type="primary">CSON012191</name>
</gene>
<protein>
    <submittedName>
        <fullName evidence="1">CSON012191 protein</fullName>
    </submittedName>
</protein>